<dbReference type="PANTHER" id="PTHR42928:SF5">
    <property type="entry name" value="BLR1237 PROTEIN"/>
    <property type="match status" value="1"/>
</dbReference>
<accession>A0A1W6ZGR8</accession>
<evidence type="ECO:0000256" key="1">
    <source>
        <dbReference type="ARBA" id="ARBA00006987"/>
    </source>
</evidence>
<dbReference type="CDD" id="cd13578">
    <property type="entry name" value="PBP2_Bug27"/>
    <property type="match status" value="1"/>
</dbReference>
<dbReference type="Pfam" id="PF03401">
    <property type="entry name" value="TctC"/>
    <property type="match status" value="1"/>
</dbReference>
<dbReference type="Proteomes" id="UP000194161">
    <property type="component" value="Chromosome"/>
</dbReference>
<sequence length="340" mass="35158">MTKHQPTQRAGFAARLAFAALVAAGTAAVPLAAGAADAAATFPQKPVTMVVPFPPGAATDIIARTVAQKLGEKWGQSVVVENRAGATGAIGSNYVARSEPDGHTLLVATTSSHTMGPNLSTKLPWDPVKSFAPVTLLAWAPNVLEVNPSVPATSMQELIALLKKNPGKYTFASSGTGSSIHLAGEMFKVQAGVDMVHVPYKGAAPAVADLLGGQVDIMFDTVALSLPHLKAGKLRPLAVTTTRRSSSLPDVPTMREAGLPDYEMAAWIGLLAPADTPPAVVQKIQADVGAVLQMPDVQAKLQGQGTDISGMSSAEFGALIKDELGRYGAIMKQAGIRPGD</sequence>
<dbReference type="InterPro" id="IPR005064">
    <property type="entry name" value="BUG"/>
</dbReference>
<proteinExistence type="inferred from homology"/>
<dbReference type="InterPro" id="IPR042100">
    <property type="entry name" value="Bug_dom1"/>
</dbReference>
<evidence type="ECO:0000256" key="2">
    <source>
        <dbReference type="SAM" id="SignalP"/>
    </source>
</evidence>
<name>A0A1W6ZGR8_9BORD</name>
<dbReference type="EMBL" id="CP021111">
    <property type="protein sequence ID" value="ARP96566.1"/>
    <property type="molecule type" value="Genomic_DNA"/>
</dbReference>
<dbReference type="STRING" id="463040.CAL15_20695"/>
<feature type="signal peptide" evidence="2">
    <location>
        <begin position="1"/>
        <end position="35"/>
    </location>
</feature>
<dbReference type="AlphaFoldDB" id="A0A1W6ZGR8"/>
<dbReference type="KEGG" id="bgm:CAL15_20695"/>
<dbReference type="PANTHER" id="PTHR42928">
    <property type="entry name" value="TRICARBOXYLATE-BINDING PROTEIN"/>
    <property type="match status" value="1"/>
</dbReference>
<protein>
    <submittedName>
        <fullName evidence="3">LacI family transcriptional regulator</fullName>
    </submittedName>
</protein>
<keyword evidence="4" id="KW-1185">Reference proteome</keyword>
<dbReference type="Gene3D" id="3.40.190.10">
    <property type="entry name" value="Periplasmic binding protein-like II"/>
    <property type="match status" value="1"/>
</dbReference>
<dbReference type="Gene3D" id="3.40.190.150">
    <property type="entry name" value="Bordetella uptake gene, domain 1"/>
    <property type="match status" value="1"/>
</dbReference>
<feature type="chain" id="PRO_5010858206" evidence="2">
    <location>
        <begin position="36"/>
        <end position="340"/>
    </location>
</feature>
<dbReference type="SUPFAM" id="SSF53850">
    <property type="entry name" value="Periplasmic binding protein-like II"/>
    <property type="match status" value="1"/>
</dbReference>
<keyword evidence="2" id="KW-0732">Signal</keyword>
<comment type="similarity">
    <text evidence="1">Belongs to the UPF0065 (bug) family.</text>
</comment>
<organism evidence="3 4">
    <name type="scientific">Bordetella genomosp. 13</name>
    <dbReference type="NCBI Taxonomy" id="463040"/>
    <lineage>
        <taxon>Bacteria</taxon>
        <taxon>Pseudomonadati</taxon>
        <taxon>Pseudomonadota</taxon>
        <taxon>Betaproteobacteria</taxon>
        <taxon>Burkholderiales</taxon>
        <taxon>Alcaligenaceae</taxon>
        <taxon>Bordetella</taxon>
    </lineage>
</organism>
<dbReference type="RefSeq" id="WP_086080215.1">
    <property type="nucleotide sequence ID" value="NZ_CP021111.1"/>
</dbReference>
<evidence type="ECO:0000313" key="3">
    <source>
        <dbReference type="EMBL" id="ARP96566.1"/>
    </source>
</evidence>
<reference evidence="3 4" key="1">
    <citation type="submission" date="2017-05" db="EMBL/GenBank/DDBJ databases">
        <title>Complete and WGS of Bordetella genogroups.</title>
        <authorList>
            <person name="Spilker T."/>
            <person name="LiPuma J."/>
        </authorList>
    </citation>
    <scope>NUCLEOTIDE SEQUENCE [LARGE SCALE GENOMIC DNA]</scope>
    <source>
        <strain evidence="3 4">AU7206</strain>
    </source>
</reference>
<evidence type="ECO:0000313" key="4">
    <source>
        <dbReference type="Proteomes" id="UP000194161"/>
    </source>
</evidence>
<dbReference type="PIRSF" id="PIRSF017082">
    <property type="entry name" value="YflP"/>
    <property type="match status" value="1"/>
</dbReference>
<dbReference type="OrthoDB" id="8678477at2"/>
<gene>
    <name evidence="3" type="ORF">CAL15_20695</name>
</gene>